<dbReference type="SUPFAM" id="SSF55785">
    <property type="entry name" value="PYP-like sensor domain (PAS domain)"/>
    <property type="match status" value="2"/>
</dbReference>
<dbReference type="EMBL" id="DUHE01000107">
    <property type="protein sequence ID" value="HII83936.1"/>
    <property type="molecule type" value="Genomic_DNA"/>
</dbReference>
<dbReference type="CDD" id="cd00130">
    <property type="entry name" value="PAS"/>
    <property type="match status" value="2"/>
</dbReference>
<dbReference type="SMART" id="SM00086">
    <property type="entry name" value="PAC"/>
    <property type="match status" value="2"/>
</dbReference>
<feature type="domain" description="Response regulatory" evidence="10">
    <location>
        <begin position="3"/>
        <end position="117"/>
    </location>
</feature>
<feature type="domain" description="PAS" evidence="11">
    <location>
        <begin position="130"/>
        <end position="199"/>
    </location>
</feature>
<sequence length="466" mass="53481">MAKILLVEDEMVEAMNLKRSLQAMGYDVMAIASYGEEAIEKANTLKPDIILMDILLKGKMDGITAAQAISKHEIPVIYISALPDDATVNRALISAPYGYLVKPYDIRKLKISIEVALYKKQMENKLKQSQETYYQTIFENTGAATVIIEENKLISLVNMQFTSLTGYSKNEIEGKMEWTEIFSQEDISQMKEYHQLRRVNPDYAPRNYEARIVTRNGAVKPVHLTVAMIPGTEKSMASILDMTELRRSKMAIKESQERFKSIFENAAEAIILFDCQGNIVEFNGKFKETFGFKNGEIIGQNFVHMGSMMGMHNEESRKILNDLISGNELKQVEWILENKEGKKIIFRVRPSLIKTKTSVIGILLIMEDITELKNVENSLKYSLKEKEVLLREIHHRVKNNLQIISSLLSLQRLQVEDPQTADILWECQGRVRAMAMIHENIYQSQDIGRINFKNYVEMLLYDIFNL</sequence>
<dbReference type="Pfam" id="PF00989">
    <property type="entry name" value="PAS"/>
    <property type="match status" value="1"/>
</dbReference>
<dbReference type="Pfam" id="PF13426">
    <property type="entry name" value="PAS_9"/>
    <property type="match status" value="1"/>
</dbReference>
<dbReference type="CDD" id="cd17534">
    <property type="entry name" value="REC_DC-like"/>
    <property type="match status" value="1"/>
</dbReference>
<evidence type="ECO:0000259" key="12">
    <source>
        <dbReference type="PROSITE" id="PS50113"/>
    </source>
</evidence>
<dbReference type="PROSITE" id="PS50110">
    <property type="entry name" value="RESPONSE_REGULATORY"/>
    <property type="match status" value="1"/>
</dbReference>
<evidence type="ECO:0000256" key="3">
    <source>
        <dbReference type="ARBA" id="ARBA00022553"/>
    </source>
</evidence>
<dbReference type="Proteomes" id="UP000586031">
    <property type="component" value="Unassembled WGS sequence"/>
</dbReference>
<dbReference type="SMART" id="SM00091">
    <property type="entry name" value="PAS"/>
    <property type="match status" value="2"/>
</dbReference>
<dbReference type="GO" id="GO:0006355">
    <property type="term" value="P:regulation of DNA-templated transcription"/>
    <property type="evidence" value="ECO:0007669"/>
    <property type="project" value="InterPro"/>
</dbReference>
<evidence type="ECO:0000259" key="10">
    <source>
        <dbReference type="PROSITE" id="PS50110"/>
    </source>
</evidence>
<dbReference type="AlphaFoldDB" id="A0A7J4THM8"/>
<evidence type="ECO:0000256" key="1">
    <source>
        <dbReference type="ARBA" id="ARBA00000085"/>
    </source>
</evidence>
<organism evidence="13 14">
    <name type="scientific">Methanobacterium subterraneum</name>
    <dbReference type="NCBI Taxonomy" id="59277"/>
    <lineage>
        <taxon>Archaea</taxon>
        <taxon>Methanobacteriati</taxon>
        <taxon>Methanobacteriota</taxon>
        <taxon>Methanomada group</taxon>
        <taxon>Methanobacteria</taxon>
        <taxon>Methanobacteriales</taxon>
        <taxon>Methanobacteriaceae</taxon>
        <taxon>Methanobacterium</taxon>
    </lineage>
</organism>
<keyword evidence="4" id="KW-0808">Transferase</keyword>
<dbReference type="InterPro" id="IPR013767">
    <property type="entry name" value="PAS_fold"/>
</dbReference>
<dbReference type="Pfam" id="PF00072">
    <property type="entry name" value="Response_reg"/>
    <property type="match status" value="1"/>
</dbReference>
<dbReference type="InterPro" id="IPR035965">
    <property type="entry name" value="PAS-like_dom_sf"/>
</dbReference>
<evidence type="ECO:0000256" key="6">
    <source>
        <dbReference type="ARBA" id="ARBA00022777"/>
    </source>
</evidence>
<comment type="catalytic activity">
    <reaction evidence="1">
        <text>ATP + protein L-histidine = ADP + protein N-phospho-L-histidine.</text>
        <dbReference type="EC" id="2.7.13.3"/>
    </reaction>
</comment>
<dbReference type="SMART" id="SM00448">
    <property type="entry name" value="REC"/>
    <property type="match status" value="1"/>
</dbReference>
<dbReference type="Gene3D" id="3.40.50.2300">
    <property type="match status" value="1"/>
</dbReference>
<evidence type="ECO:0000259" key="11">
    <source>
        <dbReference type="PROSITE" id="PS50112"/>
    </source>
</evidence>
<keyword evidence="7" id="KW-0067">ATP-binding</keyword>
<proteinExistence type="predicted"/>
<dbReference type="InterPro" id="IPR001789">
    <property type="entry name" value="Sig_transdc_resp-reg_receiver"/>
</dbReference>
<keyword evidence="6" id="KW-0418">Kinase</keyword>
<dbReference type="EC" id="2.7.13.3" evidence="2"/>
<dbReference type="SUPFAM" id="SSF52172">
    <property type="entry name" value="CheY-like"/>
    <property type="match status" value="1"/>
</dbReference>
<dbReference type="GO" id="GO:0004673">
    <property type="term" value="F:protein histidine kinase activity"/>
    <property type="evidence" value="ECO:0007669"/>
    <property type="project" value="UniProtKB-EC"/>
</dbReference>
<feature type="domain" description="PAC" evidence="12">
    <location>
        <begin position="330"/>
        <end position="381"/>
    </location>
</feature>
<accession>A0A7J4THM8</accession>
<evidence type="ECO:0000256" key="2">
    <source>
        <dbReference type="ARBA" id="ARBA00012438"/>
    </source>
</evidence>
<dbReference type="PANTHER" id="PTHR41523">
    <property type="entry name" value="TWO-COMPONENT SYSTEM SENSOR PROTEIN"/>
    <property type="match status" value="1"/>
</dbReference>
<keyword evidence="3 9" id="KW-0597">Phosphoprotein</keyword>
<dbReference type="GO" id="GO:0005524">
    <property type="term" value="F:ATP binding"/>
    <property type="evidence" value="ECO:0007669"/>
    <property type="project" value="UniProtKB-KW"/>
</dbReference>
<dbReference type="InterPro" id="IPR011006">
    <property type="entry name" value="CheY-like_superfamily"/>
</dbReference>
<evidence type="ECO:0000256" key="5">
    <source>
        <dbReference type="ARBA" id="ARBA00022741"/>
    </source>
</evidence>
<dbReference type="InterPro" id="IPR000700">
    <property type="entry name" value="PAS-assoc_C"/>
</dbReference>
<feature type="domain" description="PAS" evidence="11">
    <location>
        <begin position="255"/>
        <end position="339"/>
    </location>
</feature>
<dbReference type="PROSITE" id="PS50112">
    <property type="entry name" value="PAS"/>
    <property type="match status" value="2"/>
</dbReference>
<evidence type="ECO:0000313" key="14">
    <source>
        <dbReference type="Proteomes" id="UP000586031"/>
    </source>
</evidence>
<dbReference type="PROSITE" id="PS50113">
    <property type="entry name" value="PAC"/>
    <property type="match status" value="1"/>
</dbReference>
<reference evidence="14" key="1">
    <citation type="journal article" date="2020" name="bioRxiv">
        <title>A rank-normalized archaeal taxonomy based on genome phylogeny resolves widespread incomplete and uneven classifications.</title>
        <authorList>
            <person name="Rinke C."/>
            <person name="Chuvochina M."/>
            <person name="Mussig A.J."/>
            <person name="Chaumeil P.-A."/>
            <person name="Waite D.W."/>
            <person name="Whitman W.B."/>
            <person name="Parks D.H."/>
            <person name="Hugenholtz P."/>
        </authorList>
    </citation>
    <scope>NUCLEOTIDE SEQUENCE [LARGE SCALE GENOMIC DNA]</scope>
</reference>
<name>A0A7J4THM8_9EURY</name>
<protein>
    <recommendedName>
        <fullName evidence="2">histidine kinase</fullName>
        <ecNumber evidence="2">2.7.13.3</ecNumber>
    </recommendedName>
</protein>
<evidence type="ECO:0000256" key="9">
    <source>
        <dbReference type="PROSITE-ProRule" id="PRU00169"/>
    </source>
</evidence>
<feature type="non-terminal residue" evidence="13">
    <location>
        <position position="466"/>
    </location>
</feature>
<dbReference type="InterPro" id="IPR000014">
    <property type="entry name" value="PAS"/>
</dbReference>
<dbReference type="Gene3D" id="3.30.450.20">
    <property type="entry name" value="PAS domain"/>
    <property type="match status" value="2"/>
</dbReference>
<comment type="caution">
    <text evidence="13">The sequence shown here is derived from an EMBL/GenBank/DDBJ whole genome shotgun (WGS) entry which is preliminary data.</text>
</comment>
<keyword evidence="8" id="KW-0843">Virulence</keyword>
<evidence type="ECO:0000256" key="8">
    <source>
        <dbReference type="ARBA" id="ARBA00023026"/>
    </source>
</evidence>
<evidence type="ECO:0000313" key="13">
    <source>
        <dbReference type="EMBL" id="HII83936.1"/>
    </source>
</evidence>
<dbReference type="Pfam" id="PF07568">
    <property type="entry name" value="HisKA_2"/>
    <property type="match status" value="1"/>
</dbReference>
<dbReference type="InterPro" id="IPR011495">
    <property type="entry name" value="Sig_transdc_His_kin_sub2_dim/P"/>
</dbReference>
<keyword evidence="5" id="KW-0547">Nucleotide-binding</keyword>
<dbReference type="NCBIfam" id="TIGR00229">
    <property type="entry name" value="sensory_box"/>
    <property type="match status" value="2"/>
</dbReference>
<dbReference type="InterPro" id="IPR001610">
    <property type="entry name" value="PAC"/>
</dbReference>
<dbReference type="PANTHER" id="PTHR41523:SF8">
    <property type="entry name" value="ETHYLENE RESPONSE SENSOR PROTEIN"/>
    <property type="match status" value="1"/>
</dbReference>
<gene>
    <name evidence="13" type="ORF">HA271_03640</name>
</gene>
<evidence type="ECO:0000256" key="4">
    <source>
        <dbReference type="ARBA" id="ARBA00022679"/>
    </source>
</evidence>
<evidence type="ECO:0000256" key="7">
    <source>
        <dbReference type="ARBA" id="ARBA00022840"/>
    </source>
</evidence>
<feature type="modified residue" description="4-aspartylphosphate" evidence="9">
    <location>
        <position position="53"/>
    </location>
</feature>
<dbReference type="GO" id="GO:0000160">
    <property type="term" value="P:phosphorelay signal transduction system"/>
    <property type="evidence" value="ECO:0007669"/>
    <property type="project" value="InterPro"/>
</dbReference>